<keyword evidence="3" id="KW-0862">Zinc</keyword>
<feature type="compositionally biased region" description="Polar residues" evidence="5">
    <location>
        <begin position="129"/>
        <end position="138"/>
    </location>
</feature>
<feature type="region of interest" description="Disordered" evidence="5">
    <location>
        <begin position="21"/>
        <end position="42"/>
    </location>
</feature>
<feature type="compositionally biased region" description="Low complexity" evidence="5">
    <location>
        <begin position="333"/>
        <end position="345"/>
    </location>
</feature>
<dbReference type="PROSITE" id="PS50114">
    <property type="entry name" value="GATA_ZN_FINGER_2"/>
    <property type="match status" value="1"/>
</dbReference>
<dbReference type="Gene3D" id="3.30.50.10">
    <property type="entry name" value="Erythroid Transcription Factor GATA-1, subunit A"/>
    <property type="match status" value="1"/>
</dbReference>
<evidence type="ECO:0000256" key="5">
    <source>
        <dbReference type="SAM" id="MobiDB-lite"/>
    </source>
</evidence>
<keyword evidence="2 4" id="KW-0863">Zinc-finger</keyword>
<evidence type="ECO:0000313" key="7">
    <source>
        <dbReference type="EMBL" id="KAK4186328.1"/>
    </source>
</evidence>
<dbReference type="SUPFAM" id="SSF57716">
    <property type="entry name" value="Glucocorticoid receptor-like (DNA-binding domain)"/>
    <property type="match status" value="1"/>
</dbReference>
<dbReference type="InterPro" id="IPR013088">
    <property type="entry name" value="Znf_NHR/GATA"/>
</dbReference>
<comment type="caution">
    <text evidence="7">The sequence shown here is derived from an EMBL/GenBank/DDBJ whole genome shotgun (WGS) entry which is preliminary data.</text>
</comment>
<dbReference type="Proteomes" id="UP001302126">
    <property type="component" value="Unassembled WGS sequence"/>
</dbReference>
<feature type="region of interest" description="Disordered" evidence="5">
    <location>
        <begin position="323"/>
        <end position="347"/>
    </location>
</feature>
<reference evidence="7" key="2">
    <citation type="submission" date="2023-05" db="EMBL/GenBank/DDBJ databases">
        <authorList>
            <consortium name="Lawrence Berkeley National Laboratory"/>
            <person name="Steindorff A."/>
            <person name="Hensen N."/>
            <person name="Bonometti L."/>
            <person name="Westerberg I."/>
            <person name="Brannstrom I.O."/>
            <person name="Guillou S."/>
            <person name="Cros-Aarteil S."/>
            <person name="Calhoun S."/>
            <person name="Haridas S."/>
            <person name="Kuo A."/>
            <person name="Mondo S."/>
            <person name="Pangilinan J."/>
            <person name="Riley R."/>
            <person name="Labutti K."/>
            <person name="Andreopoulos B."/>
            <person name="Lipzen A."/>
            <person name="Chen C."/>
            <person name="Yanf M."/>
            <person name="Daum C."/>
            <person name="Ng V."/>
            <person name="Clum A."/>
            <person name="Ohm R."/>
            <person name="Martin F."/>
            <person name="Silar P."/>
            <person name="Natvig D."/>
            <person name="Lalanne C."/>
            <person name="Gautier V."/>
            <person name="Ament-Velasquez S.L."/>
            <person name="Kruys A."/>
            <person name="Hutchinson M.I."/>
            <person name="Powell A.J."/>
            <person name="Barry K."/>
            <person name="Miller A.N."/>
            <person name="Grigoriev I.V."/>
            <person name="Debuchy R."/>
            <person name="Gladieux P."/>
            <person name="Thoren M.H."/>
            <person name="Johannesson H."/>
        </authorList>
    </citation>
    <scope>NUCLEOTIDE SEQUENCE</scope>
    <source>
        <strain evidence="7">PSN309</strain>
    </source>
</reference>
<evidence type="ECO:0000256" key="4">
    <source>
        <dbReference type="PROSITE-ProRule" id="PRU00094"/>
    </source>
</evidence>
<evidence type="ECO:0000256" key="2">
    <source>
        <dbReference type="ARBA" id="ARBA00022771"/>
    </source>
</evidence>
<gene>
    <name evidence="7" type="ORF">QBC35DRAFT_554239</name>
</gene>
<evidence type="ECO:0000259" key="6">
    <source>
        <dbReference type="PROSITE" id="PS50114"/>
    </source>
</evidence>
<dbReference type="Pfam" id="PF00320">
    <property type="entry name" value="GATA"/>
    <property type="match status" value="1"/>
</dbReference>
<accession>A0AAN6WRE0</accession>
<protein>
    <recommendedName>
        <fullName evidence="6">GATA-type domain-containing protein</fullName>
    </recommendedName>
</protein>
<sequence>MTTGNSFDNLHLPFFSELTSSIANSPHDEPTTPRHHVLPPPTSYEFSRGGSFSGVSAVSSDGYQYQYHYQNNHHNLTDIPEYYAATSAATMTTIPMRPAGIPAAGEPAVPPPPLAGCYDYYSSTQATAAPWSQHSSSPRRLAPNAVTGSSTSSSHNHHPVHQTAGTTTAADGGDADGYVRLQVSRKYIEALDAVKHSLMFFPSLHPIPLQRLSSTFSSNEMAIQVTDKIEFSSRALFNFARQCSADTNRFSLPSSSSCSSSMMSAQNQNHHQQQEIFARLPEKRLLNMMSNNEDMIRRKLEDLHKFRKQADEATRSLKRAIPPSGTAVAIPPSSGSGHATTSTGKGWRRTRNVEVDGQGKKTIPARNPEGRCYQCNSEESTEWRRGPDGPRTLCNKCGLQFSKKEREDAAAAAAQGRR</sequence>
<feature type="region of interest" description="Disordered" evidence="5">
    <location>
        <begin position="129"/>
        <end position="174"/>
    </location>
</feature>
<reference evidence="7" key="1">
    <citation type="journal article" date="2023" name="Mol. Phylogenet. Evol.">
        <title>Genome-scale phylogeny and comparative genomics of the fungal order Sordariales.</title>
        <authorList>
            <person name="Hensen N."/>
            <person name="Bonometti L."/>
            <person name="Westerberg I."/>
            <person name="Brannstrom I.O."/>
            <person name="Guillou S."/>
            <person name="Cros-Aarteil S."/>
            <person name="Calhoun S."/>
            <person name="Haridas S."/>
            <person name="Kuo A."/>
            <person name="Mondo S."/>
            <person name="Pangilinan J."/>
            <person name="Riley R."/>
            <person name="LaButti K."/>
            <person name="Andreopoulos B."/>
            <person name="Lipzen A."/>
            <person name="Chen C."/>
            <person name="Yan M."/>
            <person name="Daum C."/>
            <person name="Ng V."/>
            <person name="Clum A."/>
            <person name="Steindorff A."/>
            <person name="Ohm R.A."/>
            <person name="Martin F."/>
            <person name="Silar P."/>
            <person name="Natvig D.O."/>
            <person name="Lalanne C."/>
            <person name="Gautier V."/>
            <person name="Ament-Velasquez S.L."/>
            <person name="Kruys A."/>
            <person name="Hutchinson M.I."/>
            <person name="Powell A.J."/>
            <person name="Barry K."/>
            <person name="Miller A.N."/>
            <person name="Grigoriev I.V."/>
            <person name="Debuchy R."/>
            <person name="Gladieux P."/>
            <person name="Hiltunen Thoren M."/>
            <person name="Johannesson H."/>
        </authorList>
    </citation>
    <scope>NUCLEOTIDE SEQUENCE</scope>
    <source>
        <strain evidence="7">PSN309</strain>
    </source>
</reference>
<dbReference type="GO" id="GO:0008270">
    <property type="term" value="F:zinc ion binding"/>
    <property type="evidence" value="ECO:0007669"/>
    <property type="project" value="UniProtKB-KW"/>
</dbReference>
<feature type="compositionally biased region" description="Low complexity" evidence="5">
    <location>
        <begin position="163"/>
        <end position="172"/>
    </location>
</feature>
<dbReference type="CDD" id="cd00202">
    <property type="entry name" value="ZnF_GATA"/>
    <property type="match status" value="1"/>
</dbReference>
<dbReference type="InterPro" id="IPR051140">
    <property type="entry name" value="GATA_TF"/>
</dbReference>
<evidence type="ECO:0000256" key="3">
    <source>
        <dbReference type="ARBA" id="ARBA00022833"/>
    </source>
</evidence>
<dbReference type="SMART" id="SM00401">
    <property type="entry name" value="ZnF_GATA"/>
    <property type="match status" value="1"/>
</dbReference>
<proteinExistence type="predicted"/>
<dbReference type="GO" id="GO:0043565">
    <property type="term" value="F:sequence-specific DNA binding"/>
    <property type="evidence" value="ECO:0007669"/>
    <property type="project" value="InterPro"/>
</dbReference>
<dbReference type="InterPro" id="IPR000679">
    <property type="entry name" value="Znf_GATA"/>
</dbReference>
<name>A0AAN6WRE0_9PEZI</name>
<keyword evidence="1" id="KW-0479">Metal-binding</keyword>
<dbReference type="PANTHER" id="PTHR45658">
    <property type="entry name" value="GATA TRANSCRIPTION FACTOR"/>
    <property type="match status" value="1"/>
</dbReference>
<evidence type="ECO:0000313" key="8">
    <source>
        <dbReference type="Proteomes" id="UP001302126"/>
    </source>
</evidence>
<feature type="region of interest" description="Disordered" evidence="5">
    <location>
        <begin position="359"/>
        <end position="389"/>
    </location>
</feature>
<feature type="domain" description="GATA-type" evidence="6">
    <location>
        <begin position="366"/>
        <end position="399"/>
    </location>
</feature>
<keyword evidence="8" id="KW-1185">Reference proteome</keyword>
<organism evidence="7 8">
    <name type="scientific">Podospora australis</name>
    <dbReference type="NCBI Taxonomy" id="1536484"/>
    <lineage>
        <taxon>Eukaryota</taxon>
        <taxon>Fungi</taxon>
        <taxon>Dikarya</taxon>
        <taxon>Ascomycota</taxon>
        <taxon>Pezizomycotina</taxon>
        <taxon>Sordariomycetes</taxon>
        <taxon>Sordariomycetidae</taxon>
        <taxon>Sordariales</taxon>
        <taxon>Podosporaceae</taxon>
        <taxon>Podospora</taxon>
    </lineage>
</organism>
<evidence type="ECO:0000256" key="1">
    <source>
        <dbReference type="ARBA" id="ARBA00022723"/>
    </source>
</evidence>
<dbReference type="AlphaFoldDB" id="A0AAN6WRE0"/>
<dbReference type="EMBL" id="MU864426">
    <property type="protein sequence ID" value="KAK4186328.1"/>
    <property type="molecule type" value="Genomic_DNA"/>
</dbReference>
<dbReference type="GO" id="GO:0006355">
    <property type="term" value="P:regulation of DNA-templated transcription"/>
    <property type="evidence" value="ECO:0007669"/>
    <property type="project" value="InterPro"/>
</dbReference>